<keyword evidence="2" id="KW-1185">Reference proteome</keyword>
<name>A0ACD3A8Q7_9AGAR</name>
<proteinExistence type="predicted"/>
<organism evidence="1 2">
    <name type="scientific">Pluteus cervinus</name>
    <dbReference type="NCBI Taxonomy" id="181527"/>
    <lineage>
        <taxon>Eukaryota</taxon>
        <taxon>Fungi</taxon>
        <taxon>Dikarya</taxon>
        <taxon>Basidiomycota</taxon>
        <taxon>Agaricomycotina</taxon>
        <taxon>Agaricomycetes</taxon>
        <taxon>Agaricomycetidae</taxon>
        <taxon>Agaricales</taxon>
        <taxon>Pluteineae</taxon>
        <taxon>Pluteaceae</taxon>
        <taxon>Pluteus</taxon>
    </lineage>
</organism>
<dbReference type="EMBL" id="ML208615">
    <property type="protein sequence ID" value="TFK61977.1"/>
    <property type="molecule type" value="Genomic_DNA"/>
</dbReference>
<evidence type="ECO:0000313" key="2">
    <source>
        <dbReference type="Proteomes" id="UP000308600"/>
    </source>
</evidence>
<gene>
    <name evidence="1" type="ORF">BDN72DRAFT_903615</name>
</gene>
<accession>A0ACD3A8Q7</accession>
<evidence type="ECO:0000313" key="1">
    <source>
        <dbReference type="EMBL" id="TFK61977.1"/>
    </source>
</evidence>
<reference evidence="1 2" key="1">
    <citation type="journal article" date="2019" name="Nat. Ecol. Evol.">
        <title>Megaphylogeny resolves global patterns of mushroom evolution.</title>
        <authorList>
            <person name="Varga T."/>
            <person name="Krizsan K."/>
            <person name="Foldi C."/>
            <person name="Dima B."/>
            <person name="Sanchez-Garcia M."/>
            <person name="Sanchez-Ramirez S."/>
            <person name="Szollosi G.J."/>
            <person name="Szarkandi J.G."/>
            <person name="Papp V."/>
            <person name="Albert L."/>
            <person name="Andreopoulos W."/>
            <person name="Angelini C."/>
            <person name="Antonin V."/>
            <person name="Barry K.W."/>
            <person name="Bougher N.L."/>
            <person name="Buchanan P."/>
            <person name="Buyck B."/>
            <person name="Bense V."/>
            <person name="Catcheside P."/>
            <person name="Chovatia M."/>
            <person name="Cooper J."/>
            <person name="Damon W."/>
            <person name="Desjardin D."/>
            <person name="Finy P."/>
            <person name="Geml J."/>
            <person name="Haridas S."/>
            <person name="Hughes K."/>
            <person name="Justo A."/>
            <person name="Karasinski D."/>
            <person name="Kautmanova I."/>
            <person name="Kiss B."/>
            <person name="Kocsube S."/>
            <person name="Kotiranta H."/>
            <person name="LaButti K.M."/>
            <person name="Lechner B.E."/>
            <person name="Liimatainen K."/>
            <person name="Lipzen A."/>
            <person name="Lukacs Z."/>
            <person name="Mihaltcheva S."/>
            <person name="Morgado L.N."/>
            <person name="Niskanen T."/>
            <person name="Noordeloos M.E."/>
            <person name="Ohm R.A."/>
            <person name="Ortiz-Santana B."/>
            <person name="Ovrebo C."/>
            <person name="Racz N."/>
            <person name="Riley R."/>
            <person name="Savchenko A."/>
            <person name="Shiryaev A."/>
            <person name="Soop K."/>
            <person name="Spirin V."/>
            <person name="Szebenyi C."/>
            <person name="Tomsovsky M."/>
            <person name="Tulloss R.E."/>
            <person name="Uehling J."/>
            <person name="Grigoriev I.V."/>
            <person name="Vagvolgyi C."/>
            <person name="Papp T."/>
            <person name="Martin F.M."/>
            <person name="Miettinen O."/>
            <person name="Hibbett D.S."/>
            <person name="Nagy L.G."/>
        </authorList>
    </citation>
    <scope>NUCLEOTIDE SEQUENCE [LARGE SCALE GENOMIC DNA]</scope>
    <source>
        <strain evidence="1 2">NL-1719</strain>
    </source>
</reference>
<dbReference type="Proteomes" id="UP000308600">
    <property type="component" value="Unassembled WGS sequence"/>
</dbReference>
<protein>
    <submittedName>
        <fullName evidence="1">Uncharacterized protein</fullName>
    </submittedName>
</protein>
<sequence length="608" mass="68479">MKLTCNEDLKYGPLFNVVYHTQCSSALVEATTHQMPKDEGKLDWNQMFQHSTIDLATLFNQVRECGELPSSKQAEVIQEFIQECNDDIKSLTSTLSDIISSISRLSRELSDTSIRLSQTQGQIALGEYLLSPDLGKCFVRSLPQDVLEQIFLACLDSRTSYTPSLVCPPLQLSSVCHRWRTIALSMPKVWEDVSVSTNPRLFSLAREWTSRCSSYNLSVKIQDSDTTESLLDFLVFLQTSPSKLRLLDFAFGSLGEANDIWSHLFQLDCSELREVVLRGQHPRIELPHSASQLKRLYVFSLPVSWEHTAPPPQLTVLTITRAVHWSILEHILLHCPALRCLVIAIAGHGIQRFGSSSQGEQTSVSQITTHSHLESLCFINDCKEDNIPTNLLHNFVFPALNAFEYYLNPSGREPAPWLTSLNFMDKIHRLTLHISDFPQTLLMPVLTAAISLQEINICCNREHLEGLLSTLTSLQESRSVALDLRGIQLASGSPFSSLRDYTPSFIKFIQSISNPTESGRPQRLTHFGIGSWCDHDAGSSVGEFQSILDNCEKINVKLYQDATGRLLYSIPRGFEMYDSPYYEGRGCDILQHDGTWKRQLGSVFRVGE</sequence>